<gene>
    <name evidence="1" type="ORF">FY528_08755</name>
</gene>
<dbReference type="InterPro" id="IPR003329">
    <property type="entry name" value="Cytidylyl_trans"/>
</dbReference>
<protein>
    <submittedName>
        <fullName evidence="1">NTP transferase domain-containing protein</fullName>
    </submittedName>
</protein>
<evidence type="ECO:0000313" key="2">
    <source>
        <dbReference type="Proteomes" id="UP000322791"/>
    </source>
</evidence>
<organism evidence="1 2">
    <name type="scientific">Hymenobacter lutimineralis</name>
    <dbReference type="NCBI Taxonomy" id="2606448"/>
    <lineage>
        <taxon>Bacteria</taxon>
        <taxon>Pseudomonadati</taxon>
        <taxon>Bacteroidota</taxon>
        <taxon>Cytophagia</taxon>
        <taxon>Cytophagales</taxon>
        <taxon>Hymenobacteraceae</taxon>
        <taxon>Hymenobacter</taxon>
    </lineage>
</organism>
<evidence type="ECO:0000313" key="1">
    <source>
        <dbReference type="EMBL" id="TYZ10547.1"/>
    </source>
</evidence>
<dbReference type="SUPFAM" id="SSF53448">
    <property type="entry name" value="Nucleotide-diphospho-sugar transferases"/>
    <property type="match status" value="1"/>
</dbReference>
<dbReference type="InterPro" id="IPR029044">
    <property type="entry name" value="Nucleotide-diphossugar_trans"/>
</dbReference>
<dbReference type="Pfam" id="PF02348">
    <property type="entry name" value="CTP_transf_3"/>
    <property type="match status" value="1"/>
</dbReference>
<reference evidence="1 2" key="1">
    <citation type="submission" date="2019-08" db="EMBL/GenBank/DDBJ databases">
        <authorList>
            <person name="Seo M.-J."/>
        </authorList>
    </citation>
    <scope>NUCLEOTIDE SEQUENCE [LARGE SCALE GENOMIC DNA]</scope>
    <source>
        <strain evidence="1 2">KIGAM108</strain>
    </source>
</reference>
<dbReference type="PANTHER" id="PTHR42866:SF1">
    <property type="entry name" value="SPORE COAT POLYSACCHARIDE BIOSYNTHESIS PROTEIN SPSF"/>
    <property type="match status" value="1"/>
</dbReference>
<comment type="caution">
    <text evidence="1">The sequence shown here is derived from an EMBL/GenBank/DDBJ whole genome shotgun (WGS) entry which is preliminary data.</text>
</comment>
<dbReference type="RefSeq" id="WP_149070621.1">
    <property type="nucleotide sequence ID" value="NZ_VTHL01000007.1"/>
</dbReference>
<name>A0A5D6V5M7_9BACT</name>
<dbReference type="Gene3D" id="3.90.550.10">
    <property type="entry name" value="Spore Coat Polysaccharide Biosynthesis Protein SpsA, Chain A"/>
    <property type="match status" value="1"/>
</dbReference>
<proteinExistence type="predicted"/>
<dbReference type="Proteomes" id="UP000322791">
    <property type="component" value="Unassembled WGS sequence"/>
</dbReference>
<dbReference type="GO" id="GO:0005829">
    <property type="term" value="C:cytosol"/>
    <property type="evidence" value="ECO:0007669"/>
    <property type="project" value="TreeGrafter"/>
</dbReference>
<keyword evidence="1" id="KW-0808">Transferase</keyword>
<dbReference type="AlphaFoldDB" id="A0A5D6V5M7"/>
<dbReference type="EMBL" id="VTHL01000007">
    <property type="protein sequence ID" value="TYZ10547.1"/>
    <property type="molecule type" value="Genomic_DNA"/>
</dbReference>
<keyword evidence="2" id="KW-1185">Reference proteome</keyword>
<dbReference type="GO" id="GO:0016740">
    <property type="term" value="F:transferase activity"/>
    <property type="evidence" value="ECO:0007669"/>
    <property type="project" value="UniProtKB-KW"/>
</dbReference>
<dbReference type="PANTHER" id="PTHR42866">
    <property type="entry name" value="3-DEOXY-MANNO-OCTULOSONATE CYTIDYLYLTRANSFERASE"/>
    <property type="match status" value="1"/>
</dbReference>
<sequence length="251" mass="27710">MDHSLTQRQAPRVGAIIQARMGSSRLPGKALLPLPLASEVSLLARVIERALRADITTVIVATTTLGTDDEVAAVAAAAGAKVFRGSEQDVLARFYEAATASQLDTVVRLTADNPAIDPCYINLALAHHHQAAADYTMSTGLPLGTNLEIIRYEALQQAHNQALLTEEREHVTPYIRRHQERFNVQEIDLAPENKAWASYRLTVDYPSDYALLQLLYSSLPPDFSLADVDALYLRYPWLPQINAANQQIRVV</sequence>
<accession>A0A5D6V5M7</accession>